<dbReference type="PANTHER" id="PTHR39338">
    <property type="entry name" value="BLL5662 PROTEIN-RELATED"/>
    <property type="match status" value="1"/>
</dbReference>
<protein>
    <submittedName>
        <fullName evidence="2">VWA domain-containing protein</fullName>
    </submittedName>
</protein>
<dbReference type="PANTHER" id="PTHR39338:SF6">
    <property type="entry name" value="BLL5662 PROTEIN"/>
    <property type="match status" value="1"/>
</dbReference>
<proteinExistence type="predicted"/>
<reference evidence="2 3" key="1">
    <citation type="journal article" date="2019" name="Int. J. Syst. Evol. Microbiol.">
        <title>The Global Catalogue of Microorganisms (GCM) 10K type strain sequencing project: providing services to taxonomists for standard genome sequencing and annotation.</title>
        <authorList>
            <consortium name="The Broad Institute Genomics Platform"/>
            <consortium name="The Broad Institute Genome Sequencing Center for Infectious Disease"/>
            <person name="Wu L."/>
            <person name="Ma J."/>
        </authorList>
    </citation>
    <scope>NUCLEOTIDE SEQUENCE [LARGE SCALE GENOMIC DNA]</scope>
    <source>
        <strain evidence="2 3">RDMS1</strain>
    </source>
</reference>
<accession>A0ABD5YS18</accession>
<dbReference type="GeneID" id="76199917"/>
<evidence type="ECO:0000256" key="1">
    <source>
        <dbReference type="SAM" id="MobiDB-lite"/>
    </source>
</evidence>
<dbReference type="Proteomes" id="UP001596417">
    <property type="component" value="Unassembled WGS sequence"/>
</dbReference>
<dbReference type="Gene3D" id="3.40.50.410">
    <property type="entry name" value="von Willebrand factor, type A domain"/>
    <property type="match status" value="1"/>
</dbReference>
<dbReference type="AlphaFoldDB" id="A0ABD5YS18"/>
<dbReference type="CDD" id="cd00198">
    <property type="entry name" value="vWFA"/>
    <property type="match status" value="1"/>
</dbReference>
<feature type="compositionally biased region" description="Low complexity" evidence="1">
    <location>
        <begin position="151"/>
        <end position="169"/>
    </location>
</feature>
<evidence type="ECO:0000313" key="3">
    <source>
        <dbReference type="Proteomes" id="UP001596417"/>
    </source>
</evidence>
<sequence>MNGPFSGEGSENTDPNQNGTIDVVAARDTVLSALLGFCRVLRQSGVNVPANAAITAARALVTVGFDDKERVRAALRASLISRQADIATFDRLFPEFWRRLTAGLDISDGPDRPDEPDGQLAPLTTREAATSDTNRNAVSDESAQESISRWTKSSGTTTESENESETTTTARYSPTGHSEPVSIETTVRHTELDRAVRRLTLAIGGLRDRRWSQTGTDHAYARRALRESISTGGTVVSLPQRDRAERAVRAVLLVDVSRSVLDIVDRSFLIRFLHAVSTAWRQVRVFFFDTNIRDVTEPFHAPTDEAAVDALRRAETEWGGGTRIGNALDVVRHEHPDAIDRRTVVFIVSDGLEMGDVDRLEEGMVWLSHKARRSFWLNPLAVSPAYEPTARGMAAALPYTDGLFAFSGPSDLAEIARQLELDRRSIGYEHDPRRTDA</sequence>
<feature type="region of interest" description="Disordered" evidence="1">
    <location>
        <begin position="104"/>
        <end position="183"/>
    </location>
</feature>
<dbReference type="SUPFAM" id="SSF53300">
    <property type="entry name" value="vWA-like"/>
    <property type="match status" value="1"/>
</dbReference>
<evidence type="ECO:0000313" key="2">
    <source>
        <dbReference type="EMBL" id="MFC7190315.1"/>
    </source>
</evidence>
<gene>
    <name evidence="2" type="ORF">ACFQL7_10935</name>
</gene>
<keyword evidence="3" id="KW-1185">Reference proteome</keyword>
<dbReference type="Pfam" id="PF05762">
    <property type="entry name" value="VWA_CoxE"/>
    <property type="match status" value="1"/>
</dbReference>
<feature type="compositionally biased region" description="Polar residues" evidence="1">
    <location>
        <begin position="127"/>
        <end position="150"/>
    </location>
</feature>
<dbReference type="InterPro" id="IPR036465">
    <property type="entry name" value="vWFA_dom_sf"/>
</dbReference>
<organism evidence="2 3">
    <name type="scientific">Halocatena marina</name>
    <dbReference type="NCBI Taxonomy" id="2934937"/>
    <lineage>
        <taxon>Archaea</taxon>
        <taxon>Methanobacteriati</taxon>
        <taxon>Methanobacteriota</taxon>
        <taxon>Stenosarchaea group</taxon>
        <taxon>Halobacteria</taxon>
        <taxon>Halobacteriales</taxon>
        <taxon>Natronomonadaceae</taxon>
        <taxon>Halocatena</taxon>
    </lineage>
</organism>
<comment type="caution">
    <text evidence="2">The sequence shown here is derived from an EMBL/GenBank/DDBJ whole genome shotgun (WGS) entry which is preliminary data.</text>
</comment>
<dbReference type="EMBL" id="JBHTAX010000001">
    <property type="protein sequence ID" value="MFC7190315.1"/>
    <property type="molecule type" value="Genomic_DNA"/>
</dbReference>
<name>A0ABD5YS18_9EURY</name>
<dbReference type="InterPro" id="IPR008912">
    <property type="entry name" value="Uncharacterised_CoxE"/>
</dbReference>
<dbReference type="RefSeq" id="WP_248907061.1">
    <property type="nucleotide sequence ID" value="NZ_CP109979.1"/>
</dbReference>